<evidence type="ECO:0000313" key="3">
    <source>
        <dbReference type="Proteomes" id="UP000292372"/>
    </source>
</evidence>
<reference evidence="2 3" key="1">
    <citation type="journal article" date="2015" name="Int. J. Syst. Evol. Microbiol.">
        <title>Hyunsoonleella pacifica sp. nov., isolated from seawater of South Pacific Gyre.</title>
        <authorList>
            <person name="Gao X."/>
            <person name="Zhang Z."/>
            <person name="Dai X."/>
            <person name="Zhang X.H."/>
        </authorList>
    </citation>
    <scope>NUCLEOTIDE SEQUENCE [LARGE SCALE GENOMIC DNA]</scope>
    <source>
        <strain evidence="2 3">SW033</strain>
    </source>
</reference>
<comment type="caution">
    <text evidence="2">The sequence shown here is derived from an EMBL/GenBank/DDBJ whole genome shotgun (WGS) entry which is preliminary data.</text>
</comment>
<evidence type="ECO:0008006" key="4">
    <source>
        <dbReference type="Google" id="ProtNLM"/>
    </source>
</evidence>
<accession>A0A4Q9FNF8</accession>
<feature type="chain" id="PRO_5020741649" description="Outer membrane protein beta-barrel domain-containing protein" evidence="1">
    <location>
        <begin position="21"/>
        <end position="170"/>
    </location>
</feature>
<dbReference type="Proteomes" id="UP000292372">
    <property type="component" value="Unassembled WGS sequence"/>
</dbReference>
<dbReference type="RefSeq" id="WP_130936298.1">
    <property type="nucleotide sequence ID" value="NZ_BMEE01000002.1"/>
</dbReference>
<sequence length="170" mass="18426">MKKIICVFALIISSHFTVNAQMSEAGSFGAGLAWTSLNYGASLKYNFTETHTGQLIVGSANYGFSFSGQSSLSITGRYAYNFTSGDLDFAEYQPYVYGQVGYWTYKYDFFGGSFNQNSIAIGAGGGIEWTFNDFIEGLAFSFELGYTNISFDGVGSIGGFNGGGGIHYYF</sequence>
<feature type="signal peptide" evidence="1">
    <location>
        <begin position="1"/>
        <end position="20"/>
    </location>
</feature>
<proteinExistence type="predicted"/>
<keyword evidence="3" id="KW-1185">Reference proteome</keyword>
<keyword evidence="1" id="KW-0732">Signal</keyword>
<protein>
    <recommendedName>
        <fullName evidence="4">Outer membrane protein beta-barrel domain-containing protein</fullName>
    </recommendedName>
</protein>
<evidence type="ECO:0000313" key="2">
    <source>
        <dbReference type="EMBL" id="TBN16316.1"/>
    </source>
</evidence>
<dbReference type="AlphaFoldDB" id="A0A4Q9FNF8"/>
<gene>
    <name evidence="2" type="ORF">EYD46_06620</name>
</gene>
<evidence type="ECO:0000256" key="1">
    <source>
        <dbReference type="SAM" id="SignalP"/>
    </source>
</evidence>
<dbReference type="EMBL" id="SIRS01000003">
    <property type="protein sequence ID" value="TBN16316.1"/>
    <property type="molecule type" value="Genomic_DNA"/>
</dbReference>
<organism evidence="2 3">
    <name type="scientific">Hyunsoonleella pacifica</name>
    <dbReference type="NCBI Taxonomy" id="1080224"/>
    <lineage>
        <taxon>Bacteria</taxon>
        <taxon>Pseudomonadati</taxon>
        <taxon>Bacteroidota</taxon>
        <taxon>Flavobacteriia</taxon>
        <taxon>Flavobacteriales</taxon>
        <taxon>Flavobacteriaceae</taxon>
    </lineage>
</organism>
<dbReference type="OrthoDB" id="1438227at2"/>
<name>A0A4Q9FNF8_9FLAO</name>